<evidence type="ECO:0000256" key="8">
    <source>
        <dbReference type="ARBA" id="ARBA00035585"/>
    </source>
</evidence>
<dbReference type="NCBIfam" id="NF001101">
    <property type="entry name" value="PRK00134.1"/>
    <property type="match status" value="1"/>
</dbReference>
<gene>
    <name evidence="10" type="primary">fluC</name>
    <name evidence="10" type="synonym">crcB</name>
    <name evidence="11" type="ORF">FNY97_10150</name>
</gene>
<dbReference type="Pfam" id="PF02537">
    <property type="entry name" value="CRCB"/>
    <property type="match status" value="1"/>
</dbReference>
<feature type="transmembrane region" description="Helical" evidence="10">
    <location>
        <begin position="76"/>
        <end position="95"/>
    </location>
</feature>
<keyword evidence="4 10" id="KW-1133">Transmembrane helix</keyword>
<sequence>MPQILLVGCGTALGALARFGLSSLLGGGALPLLLINVVGSAVMGYAKPPAFWGTGFLGGFTSFAAFAYLTSGFGPAQAGAYVLATVLGCTVAYLVGDRLQARRRA</sequence>
<comment type="function">
    <text evidence="9 10">Fluoride-specific ion channel. Important for reducing fluoride concentration in the cell, thus reducing its toxicity.</text>
</comment>
<keyword evidence="5 10" id="KW-0472">Membrane</keyword>
<protein>
    <recommendedName>
        <fullName evidence="10">Fluoride-specific ion channel FluC</fullName>
    </recommendedName>
</protein>
<evidence type="ECO:0000256" key="6">
    <source>
        <dbReference type="ARBA" id="ARBA00023303"/>
    </source>
</evidence>
<dbReference type="InterPro" id="IPR003691">
    <property type="entry name" value="FluC"/>
</dbReference>
<dbReference type="GO" id="GO:0005886">
    <property type="term" value="C:plasma membrane"/>
    <property type="evidence" value="ECO:0007669"/>
    <property type="project" value="UniProtKB-SubCell"/>
</dbReference>
<keyword evidence="6 10" id="KW-0407">Ion channel</keyword>
<keyword evidence="10" id="KW-0406">Ion transport</keyword>
<evidence type="ECO:0000256" key="2">
    <source>
        <dbReference type="ARBA" id="ARBA00022475"/>
    </source>
</evidence>
<evidence type="ECO:0000256" key="3">
    <source>
        <dbReference type="ARBA" id="ARBA00022692"/>
    </source>
</evidence>
<evidence type="ECO:0000256" key="10">
    <source>
        <dbReference type="HAMAP-Rule" id="MF_00454"/>
    </source>
</evidence>
<dbReference type="AlphaFoldDB" id="A0A553FRI0"/>
<evidence type="ECO:0000313" key="11">
    <source>
        <dbReference type="EMBL" id="TRX59848.1"/>
    </source>
</evidence>
<dbReference type="HAMAP" id="MF_00454">
    <property type="entry name" value="FluC"/>
    <property type="match status" value="1"/>
</dbReference>
<evidence type="ECO:0000256" key="4">
    <source>
        <dbReference type="ARBA" id="ARBA00022989"/>
    </source>
</evidence>
<evidence type="ECO:0000256" key="1">
    <source>
        <dbReference type="ARBA" id="ARBA00004651"/>
    </source>
</evidence>
<keyword evidence="2 10" id="KW-1003">Cell membrane</keyword>
<feature type="binding site" evidence="10">
    <location>
        <position position="61"/>
    </location>
    <ligand>
        <name>Na(+)</name>
        <dbReference type="ChEBI" id="CHEBI:29101"/>
        <note>structural</note>
    </ligand>
</feature>
<dbReference type="GO" id="GO:0046872">
    <property type="term" value="F:metal ion binding"/>
    <property type="evidence" value="ECO:0007669"/>
    <property type="project" value="UniProtKB-KW"/>
</dbReference>
<comment type="similarity">
    <text evidence="7 10">Belongs to the fluoride channel Fluc/FEX (TC 1.A.43) family.</text>
</comment>
<dbReference type="RefSeq" id="WP_070516125.1">
    <property type="nucleotide sequence ID" value="NZ_VIOG01000002.1"/>
</dbReference>
<dbReference type="GO" id="GO:0062054">
    <property type="term" value="F:fluoride channel activity"/>
    <property type="evidence" value="ECO:0007669"/>
    <property type="project" value="UniProtKB-UniRule"/>
</dbReference>
<keyword evidence="12" id="KW-1185">Reference proteome</keyword>
<dbReference type="EMBL" id="VKDK01000019">
    <property type="protein sequence ID" value="TRX59848.1"/>
    <property type="molecule type" value="Genomic_DNA"/>
</dbReference>
<organism evidence="11 12">
    <name type="scientific">Corynebacterium hiratae</name>
    <dbReference type="NCBI Taxonomy" id="3139423"/>
    <lineage>
        <taxon>Bacteria</taxon>
        <taxon>Bacillati</taxon>
        <taxon>Actinomycetota</taxon>
        <taxon>Actinomycetes</taxon>
        <taxon>Mycobacteriales</taxon>
        <taxon>Corynebacteriaceae</taxon>
        <taxon>Corynebacterium</taxon>
    </lineage>
</organism>
<evidence type="ECO:0000256" key="9">
    <source>
        <dbReference type="ARBA" id="ARBA00049940"/>
    </source>
</evidence>
<comment type="activity regulation">
    <text evidence="10">Na(+) is not transported, but it plays an essential structural role and its presence is essential for fluoride channel function.</text>
</comment>
<comment type="subcellular location">
    <subcellularLocation>
        <location evidence="1 10">Cell membrane</location>
        <topology evidence="1 10">Multi-pass membrane protein</topology>
    </subcellularLocation>
</comment>
<accession>A0A553FRI0</accession>
<feature type="binding site" evidence="10">
    <location>
        <position position="58"/>
    </location>
    <ligand>
        <name>Na(+)</name>
        <dbReference type="ChEBI" id="CHEBI:29101"/>
        <note>structural</note>
    </ligand>
</feature>
<evidence type="ECO:0000256" key="7">
    <source>
        <dbReference type="ARBA" id="ARBA00035120"/>
    </source>
</evidence>
<keyword evidence="10" id="KW-0915">Sodium</keyword>
<feature type="transmembrane region" description="Helical" evidence="10">
    <location>
        <begin position="50"/>
        <end position="70"/>
    </location>
</feature>
<proteinExistence type="inferred from homology"/>
<reference evidence="11 12" key="1">
    <citation type="submission" date="2019-07" db="EMBL/GenBank/DDBJ databases">
        <title>Draft genome of C. aurimucosum strain 2274.</title>
        <authorList>
            <person name="Pacheco L.G.C."/>
            <person name="Aguiar E.R.G.R."/>
            <person name="Santos C.S."/>
            <person name="Rocha D.J.P.G."/>
            <person name="Sant'Anna L.O."/>
            <person name="Mattos-Guaraldi A.L."/>
            <person name="Santos L.S."/>
        </authorList>
    </citation>
    <scope>NUCLEOTIDE SEQUENCE [LARGE SCALE GENOMIC DNA]</scope>
    <source>
        <strain evidence="11 12">2274</strain>
    </source>
</reference>
<evidence type="ECO:0000313" key="12">
    <source>
        <dbReference type="Proteomes" id="UP000320443"/>
    </source>
</evidence>
<comment type="caution">
    <text evidence="11">The sequence shown here is derived from an EMBL/GenBank/DDBJ whole genome shotgun (WGS) entry which is preliminary data.</text>
</comment>
<dbReference type="GO" id="GO:0140114">
    <property type="term" value="P:cellular detoxification of fluoride"/>
    <property type="evidence" value="ECO:0007669"/>
    <property type="project" value="UniProtKB-UniRule"/>
</dbReference>
<keyword evidence="10" id="KW-0479">Metal-binding</keyword>
<evidence type="ECO:0000256" key="5">
    <source>
        <dbReference type="ARBA" id="ARBA00023136"/>
    </source>
</evidence>
<keyword evidence="10" id="KW-0813">Transport</keyword>
<keyword evidence="3 10" id="KW-0812">Transmembrane</keyword>
<comment type="catalytic activity">
    <reaction evidence="8">
        <text>fluoride(in) = fluoride(out)</text>
        <dbReference type="Rhea" id="RHEA:76159"/>
        <dbReference type="ChEBI" id="CHEBI:17051"/>
    </reaction>
    <physiologicalReaction direction="left-to-right" evidence="8">
        <dbReference type="Rhea" id="RHEA:76160"/>
    </physiologicalReaction>
</comment>
<name>A0A553FRI0_9CORY</name>
<feature type="transmembrane region" description="Helical" evidence="10">
    <location>
        <begin position="24"/>
        <end position="43"/>
    </location>
</feature>
<dbReference type="Proteomes" id="UP000320443">
    <property type="component" value="Unassembled WGS sequence"/>
</dbReference>